<gene>
    <name evidence="3" type="primary">hxlB</name>
    <name evidence="3" type="ORF">GF339_09110</name>
</gene>
<dbReference type="InterPro" id="IPR001347">
    <property type="entry name" value="SIS_dom"/>
</dbReference>
<dbReference type="GO" id="GO:0016853">
    <property type="term" value="F:isomerase activity"/>
    <property type="evidence" value="ECO:0007669"/>
    <property type="project" value="InterPro"/>
</dbReference>
<evidence type="ECO:0000313" key="4">
    <source>
        <dbReference type="Proteomes" id="UP000649604"/>
    </source>
</evidence>
<dbReference type="Proteomes" id="UP000649604">
    <property type="component" value="Unassembled WGS sequence"/>
</dbReference>
<sequence>MNTIQNLGQQIIQELDQTLANLDNDPAEALVRTLLDADTSFVAGAGRSGFMVKAFAMRLMHMGREVYVVGETVTPNLTADDLLLIASGSGTTDSLVVMAQKAKALGARLALVTIDPASPIGELADIVLPIPAPSPKVQRKTDFTSIQPMGSLFEQALLLTLDTLILMLMERQGKTSGGMFTRHANLE</sequence>
<dbReference type="NCBIfam" id="TIGR03127">
    <property type="entry name" value="RuMP_HxlB"/>
    <property type="match status" value="1"/>
</dbReference>
<dbReference type="InterPro" id="IPR046348">
    <property type="entry name" value="SIS_dom_sf"/>
</dbReference>
<proteinExistence type="inferred from homology"/>
<dbReference type="PANTHER" id="PTHR43443:SF1">
    <property type="entry name" value="3-HEXULOSE-6-PHOSPHATE ISOMERASE"/>
    <property type="match status" value="1"/>
</dbReference>
<accession>A0A9D5JW07</accession>
<name>A0A9D5JW07_9BACT</name>
<feature type="domain" description="SIS" evidence="2">
    <location>
        <begin position="30"/>
        <end position="174"/>
    </location>
</feature>
<dbReference type="AlphaFoldDB" id="A0A9D5JW07"/>
<dbReference type="EMBL" id="WJJP01000287">
    <property type="protein sequence ID" value="MBD3324731.1"/>
    <property type="molecule type" value="Genomic_DNA"/>
</dbReference>
<reference evidence="3" key="1">
    <citation type="submission" date="2019-11" db="EMBL/GenBank/DDBJ databases">
        <title>Microbial mats filling the niche in hypersaline microbial mats.</title>
        <authorList>
            <person name="Wong H.L."/>
            <person name="Macleod F.I."/>
            <person name="White R.A. III"/>
            <person name="Burns B.P."/>
        </authorList>
    </citation>
    <scope>NUCLEOTIDE SEQUENCE</scope>
    <source>
        <strain evidence="3">Rbin_158</strain>
    </source>
</reference>
<evidence type="ECO:0000259" key="2">
    <source>
        <dbReference type="PROSITE" id="PS51464"/>
    </source>
</evidence>
<evidence type="ECO:0000256" key="1">
    <source>
        <dbReference type="ARBA" id="ARBA00009235"/>
    </source>
</evidence>
<dbReference type="Pfam" id="PF01380">
    <property type="entry name" value="SIS"/>
    <property type="match status" value="1"/>
</dbReference>
<dbReference type="SUPFAM" id="SSF53697">
    <property type="entry name" value="SIS domain"/>
    <property type="match status" value="1"/>
</dbReference>
<dbReference type="Gene3D" id="3.40.50.10490">
    <property type="entry name" value="Glucose-6-phosphate isomerase like protein, domain 1"/>
    <property type="match status" value="1"/>
</dbReference>
<dbReference type="PANTHER" id="PTHR43443">
    <property type="entry name" value="3-HEXULOSE-6-PHOSPHATE ISOMERASE"/>
    <property type="match status" value="1"/>
</dbReference>
<evidence type="ECO:0000313" key="3">
    <source>
        <dbReference type="EMBL" id="MBD3324731.1"/>
    </source>
</evidence>
<organism evidence="3 4">
    <name type="scientific">candidate division KSB3 bacterium</name>
    <dbReference type="NCBI Taxonomy" id="2044937"/>
    <lineage>
        <taxon>Bacteria</taxon>
        <taxon>candidate division KSB3</taxon>
    </lineage>
</organism>
<protein>
    <submittedName>
        <fullName evidence="3">6-phospho-3-hexuloisomerase</fullName>
    </submittedName>
</protein>
<comment type="similarity">
    <text evidence="1">Belongs to the SIS family. PHI subfamily.</text>
</comment>
<dbReference type="InterPro" id="IPR017552">
    <property type="entry name" value="PHI/rmpB"/>
</dbReference>
<dbReference type="GO" id="GO:0097367">
    <property type="term" value="F:carbohydrate derivative binding"/>
    <property type="evidence" value="ECO:0007669"/>
    <property type="project" value="InterPro"/>
</dbReference>
<dbReference type="GO" id="GO:1901135">
    <property type="term" value="P:carbohydrate derivative metabolic process"/>
    <property type="evidence" value="ECO:0007669"/>
    <property type="project" value="InterPro"/>
</dbReference>
<comment type="caution">
    <text evidence="3">The sequence shown here is derived from an EMBL/GenBank/DDBJ whole genome shotgun (WGS) entry which is preliminary data.</text>
</comment>
<dbReference type="CDD" id="cd05005">
    <property type="entry name" value="SIS_PHI"/>
    <property type="match status" value="1"/>
</dbReference>
<dbReference type="PROSITE" id="PS51464">
    <property type="entry name" value="SIS"/>
    <property type="match status" value="1"/>
</dbReference>